<dbReference type="AlphaFoldDB" id="A0A8J3J4H7"/>
<evidence type="ECO:0000256" key="1">
    <source>
        <dbReference type="SAM" id="Phobius"/>
    </source>
</evidence>
<feature type="transmembrane region" description="Helical" evidence="1">
    <location>
        <begin position="43"/>
        <end position="63"/>
    </location>
</feature>
<keyword evidence="1" id="KW-0472">Membrane</keyword>
<feature type="transmembrane region" description="Helical" evidence="1">
    <location>
        <begin position="177"/>
        <end position="197"/>
    </location>
</feature>
<dbReference type="RefSeq" id="WP_220211029.1">
    <property type="nucleotide sequence ID" value="NZ_BNJK01000002.1"/>
</dbReference>
<feature type="transmembrane region" description="Helical" evidence="1">
    <location>
        <begin position="69"/>
        <end position="90"/>
    </location>
</feature>
<organism evidence="2 3">
    <name type="scientific">Reticulibacter mediterranei</name>
    <dbReference type="NCBI Taxonomy" id="2778369"/>
    <lineage>
        <taxon>Bacteria</taxon>
        <taxon>Bacillati</taxon>
        <taxon>Chloroflexota</taxon>
        <taxon>Ktedonobacteria</taxon>
        <taxon>Ktedonobacterales</taxon>
        <taxon>Reticulibacteraceae</taxon>
        <taxon>Reticulibacter</taxon>
    </lineage>
</organism>
<protein>
    <submittedName>
        <fullName evidence="2">Uncharacterized protein</fullName>
    </submittedName>
</protein>
<dbReference type="Proteomes" id="UP000597444">
    <property type="component" value="Unassembled WGS sequence"/>
</dbReference>
<name>A0A8J3J4H7_9CHLR</name>
<keyword evidence="3" id="KW-1185">Reference proteome</keyword>
<accession>A0A8J3J4H7</accession>
<reference evidence="2" key="1">
    <citation type="submission" date="2020-10" db="EMBL/GenBank/DDBJ databases">
        <title>Taxonomic study of unclassified bacteria belonging to the class Ktedonobacteria.</title>
        <authorList>
            <person name="Yabe S."/>
            <person name="Wang C.M."/>
            <person name="Zheng Y."/>
            <person name="Sakai Y."/>
            <person name="Cavaletti L."/>
            <person name="Monciardini P."/>
            <person name="Donadio S."/>
        </authorList>
    </citation>
    <scope>NUCLEOTIDE SEQUENCE</scope>
    <source>
        <strain evidence="2">ID150040</strain>
    </source>
</reference>
<evidence type="ECO:0000313" key="3">
    <source>
        <dbReference type="Proteomes" id="UP000597444"/>
    </source>
</evidence>
<keyword evidence="1" id="KW-1133">Transmembrane helix</keyword>
<proteinExistence type="predicted"/>
<feature type="transmembrane region" description="Helical" evidence="1">
    <location>
        <begin position="148"/>
        <end position="171"/>
    </location>
</feature>
<gene>
    <name evidence="2" type="ORF">KSF_105990</name>
</gene>
<evidence type="ECO:0000313" key="2">
    <source>
        <dbReference type="EMBL" id="GHP00552.1"/>
    </source>
</evidence>
<dbReference type="EMBL" id="BNJK01000002">
    <property type="protein sequence ID" value="GHP00552.1"/>
    <property type="molecule type" value="Genomic_DNA"/>
</dbReference>
<comment type="caution">
    <text evidence="2">The sequence shown here is derived from an EMBL/GenBank/DDBJ whole genome shotgun (WGS) entry which is preliminary data.</text>
</comment>
<keyword evidence="1" id="KW-0812">Transmembrane</keyword>
<sequence>MQQHNNEHFPVELSSHLVSIITTEHYTLQTGRSMTISEANGRASLFVGAVSSGLIALTFVGQISHLGTAFFVFSLVVIPTLVFMGLITFARVMQAGGTDYLYARGINRLRHLYLESAPQLRPYLLLSAHDNREATMSQEEMSPSWVQIFFNVAGMIAMITSVLIGSFVGLLLAVFNLPVWVCTSVGVVAFLASMSIHQRYQWVQWMRLERNLPILFSSLPGEEKTREEGGVAGTKREGCTLS</sequence>